<dbReference type="AlphaFoldDB" id="A0A9D3WXP6"/>
<accession>A0A9D3WXP6</accession>
<protein>
    <submittedName>
        <fullName evidence="1">Uncharacterized protein</fullName>
    </submittedName>
</protein>
<dbReference type="Proteomes" id="UP000827986">
    <property type="component" value="Unassembled WGS sequence"/>
</dbReference>
<name>A0A9D3WXP6_9SAUR</name>
<evidence type="ECO:0000313" key="1">
    <source>
        <dbReference type="EMBL" id="KAH1169716.1"/>
    </source>
</evidence>
<gene>
    <name evidence="1" type="ORF">KIL84_000701</name>
</gene>
<evidence type="ECO:0000313" key="2">
    <source>
        <dbReference type="Proteomes" id="UP000827986"/>
    </source>
</evidence>
<sequence>MLNVKFSAVLKALFCSIMSLIKLLFTSVCAELSLADQKHTNLAALDQSHSSFAISGHFVFKLVFSLIQPPKTKVTYIQYMRIYKIYNHVMVKCIYCLPPPCFVRGLKTNRNLKFHSDKAYIIVACL</sequence>
<comment type="caution">
    <text evidence="1">The sequence shown here is derived from an EMBL/GenBank/DDBJ whole genome shotgun (WGS) entry which is preliminary data.</text>
</comment>
<proteinExistence type="predicted"/>
<dbReference type="EMBL" id="JAHDVG010000484">
    <property type="protein sequence ID" value="KAH1169716.1"/>
    <property type="molecule type" value="Genomic_DNA"/>
</dbReference>
<organism evidence="1 2">
    <name type="scientific">Mauremys mutica</name>
    <name type="common">yellowpond turtle</name>
    <dbReference type="NCBI Taxonomy" id="74926"/>
    <lineage>
        <taxon>Eukaryota</taxon>
        <taxon>Metazoa</taxon>
        <taxon>Chordata</taxon>
        <taxon>Craniata</taxon>
        <taxon>Vertebrata</taxon>
        <taxon>Euteleostomi</taxon>
        <taxon>Archelosauria</taxon>
        <taxon>Testudinata</taxon>
        <taxon>Testudines</taxon>
        <taxon>Cryptodira</taxon>
        <taxon>Durocryptodira</taxon>
        <taxon>Testudinoidea</taxon>
        <taxon>Geoemydidae</taxon>
        <taxon>Geoemydinae</taxon>
        <taxon>Mauremys</taxon>
    </lineage>
</organism>
<keyword evidence="2" id="KW-1185">Reference proteome</keyword>
<reference evidence="1" key="1">
    <citation type="submission" date="2021-09" db="EMBL/GenBank/DDBJ databases">
        <title>The genome of Mauremys mutica provides insights into the evolution of semi-aquatic lifestyle.</title>
        <authorList>
            <person name="Gong S."/>
            <person name="Gao Y."/>
        </authorList>
    </citation>
    <scope>NUCLEOTIDE SEQUENCE</scope>
    <source>
        <strain evidence="1">MM-2020</strain>
        <tissue evidence="1">Muscle</tissue>
    </source>
</reference>